<comment type="function">
    <text evidence="2">May act as a component of the cytoskeleton or as a chaperone for the reorganization of intermediate filament proteins during terminal differentiation in the lens. Does not seem to have enzymatic activity.</text>
</comment>
<evidence type="ECO:0000256" key="5">
    <source>
        <dbReference type="ARBA" id="ARBA00042675"/>
    </source>
</evidence>
<proteinExistence type="inferred from homology"/>
<comment type="similarity">
    <text evidence="1 6 7">Belongs to the glutamine synthetase family.</text>
</comment>
<accession>A0A061R2E9</accession>
<dbReference type="Gene3D" id="3.30.590.10">
    <property type="entry name" value="Glutamine synthetase/guanido kinase, catalytic domain"/>
    <property type="match status" value="1"/>
</dbReference>
<dbReference type="EMBL" id="GBEZ01020574">
    <property type="protein sequence ID" value="JAC66108.1"/>
    <property type="molecule type" value="Transcribed_RNA"/>
</dbReference>
<evidence type="ECO:0000256" key="3">
    <source>
        <dbReference type="ARBA" id="ARBA00038790"/>
    </source>
</evidence>
<keyword evidence="9" id="KW-0436">Ligase</keyword>
<dbReference type="GO" id="GO:0005737">
    <property type="term" value="C:cytoplasm"/>
    <property type="evidence" value="ECO:0007669"/>
    <property type="project" value="TreeGrafter"/>
</dbReference>
<reference evidence="9" key="1">
    <citation type="submission" date="2014-05" db="EMBL/GenBank/DDBJ databases">
        <title>The transcriptome of the halophilic microalga Tetraselmis sp. GSL018 isolated from the Great Salt Lake, Utah.</title>
        <authorList>
            <person name="Jinkerson R.E."/>
            <person name="D'Adamo S."/>
            <person name="Posewitz M.C."/>
        </authorList>
    </citation>
    <scope>NUCLEOTIDE SEQUENCE</scope>
    <source>
        <strain evidence="9">GSL018</strain>
    </source>
</reference>
<protein>
    <recommendedName>
        <fullName evidence="4">Lengsin</fullName>
    </recommendedName>
    <alternativeName>
        <fullName evidence="5">Glutamate-ammonia ligase domain-containing protein 1</fullName>
    </alternativeName>
</protein>
<comment type="subunit">
    <text evidence="3">Dodecamer. Interacts with BFSP2 and VIM.</text>
</comment>
<dbReference type="GO" id="GO:0016020">
    <property type="term" value="C:membrane"/>
    <property type="evidence" value="ECO:0007669"/>
    <property type="project" value="TreeGrafter"/>
</dbReference>
<dbReference type="InterPro" id="IPR014746">
    <property type="entry name" value="Gln_synth/guanido_kin_cat_dom"/>
</dbReference>
<sequence length="528" mass="58387">MAFENSQILPDFFPSLSLQFSGSPSRNSFARNSRKSYDCPYYHREVHLPRLSQSCSVELPAWKREFLRGSKKEIDDPVRKTGKDLHQEDNTVGKTCLPSLDRMMLLMADYVRFEVSDINGTAKGRMICVKDLSKSDLEQLRVKIKYGTANHSAICYAEPTPKDGALGGKAPLVSQLPWLQKSRGMRAVSLLCGTRIYTSRGTALWDPANPREVSQRLLKRLSNMGYHFYSRFSPDFTVTLAGGSAPHSITDLMLYNTMQQMSLAGIQATSSRVHKDGRVSISLTEQTGLDAADTAFRLINDMRECFSLDGKAATFLSKPFPDSSPNTMVFTHRIRPAASGAEAFELSGTDGSMPDPVRHWIGGLQRHAPALMAFCAPTTNCYWRCMESGFKECTWGLGPRSAAISVWKSPMFKSKEAVFETDLSSSAANPYLVVAATLAAGIDGLTNRIEPMSSPGSRAGCPVLPIDLKEAVDALEKDETIMRALGKPLIESFMYVKQAEMTVAEGFSSSASVTEAIHHEREMYRNYI</sequence>
<gene>
    <name evidence="9" type="ORF">TSPGSL018_14459</name>
</gene>
<evidence type="ECO:0000259" key="8">
    <source>
        <dbReference type="PROSITE" id="PS51987"/>
    </source>
</evidence>
<dbReference type="PROSITE" id="PS51987">
    <property type="entry name" value="GS_CATALYTIC"/>
    <property type="match status" value="1"/>
</dbReference>
<evidence type="ECO:0000256" key="6">
    <source>
        <dbReference type="PROSITE-ProRule" id="PRU01331"/>
    </source>
</evidence>
<evidence type="ECO:0000256" key="2">
    <source>
        <dbReference type="ARBA" id="ARBA00037583"/>
    </source>
</evidence>
<evidence type="ECO:0000256" key="1">
    <source>
        <dbReference type="ARBA" id="ARBA00009897"/>
    </source>
</evidence>
<evidence type="ECO:0000256" key="4">
    <source>
        <dbReference type="ARBA" id="ARBA00039404"/>
    </source>
</evidence>
<dbReference type="PANTHER" id="PTHR43407:SF1">
    <property type="entry name" value="LENGSIN"/>
    <property type="match status" value="1"/>
</dbReference>
<dbReference type="SUPFAM" id="SSF55931">
    <property type="entry name" value="Glutamine synthetase/guanido kinase"/>
    <property type="match status" value="1"/>
</dbReference>
<feature type="domain" description="GS catalytic" evidence="8">
    <location>
        <begin position="180"/>
        <end position="528"/>
    </location>
</feature>
<name>A0A061R2E9_9CHLO</name>
<dbReference type="Pfam" id="PF00120">
    <property type="entry name" value="Gln-synt_C"/>
    <property type="match status" value="1"/>
</dbReference>
<dbReference type="PANTHER" id="PTHR43407">
    <property type="entry name" value="GLUTAMINE SYNTHETASE"/>
    <property type="match status" value="1"/>
</dbReference>
<dbReference type="AlphaFoldDB" id="A0A061R2E9"/>
<organism evidence="9">
    <name type="scientific">Tetraselmis sp. GSL018</name>
    <dbReference type="NCBI Taxonomy" id="582737"/>
    <lineage>
        <taxon>Eukaryota</taxon>
        <taxon>Viridiplantae</taxon>
        <taxon>Chlorophyta</taxon>
        <taxon>core chlorophytes</taxon>
        <taxon>Chlorodendrophyceae</taxon>
        <taxon>Chlorodendrales</taxon>
        <taxon>Chlorodendraceae</taxon>
        <taxon>Tetraselmis</taxon>
    </lineage>
</organism>
<evidence type="ECO:0000256" key="7">
    <source>
        <dbReference type="RuleBase" id="RU000384"/>
    </source>
</evidence>
<dbReference type="SMART" id="SM01230">
    <property type="entry name" value="Gln-synt_C"/>
    <property type="match status" value="1"/>
</dbReference>
<dbReference type="InterPro" id="IPR008146">
    <property type="entry name" value="Gln_synth_cat_dom"/>
</dbReference>
<evidence type="ECO:0000313" key="9">
    <source>
        <dbReference type="EMBL" id="JAC66108.1"/>
    </source>
</evidence>
<dbReference type="GO" id="GO:0004356">
    <property type="term" value="F:glutamine synthetase activity"/>
    <property type="evidence" value="ECO:0007669"/>
    <property type="project" value="InterPro"/>
</dbReference>